<sequence length="160" mass="17287">MITFINPMVSLLLLKLHDGKAPDGTWVPSAKSAAQAIMCAWTIKPKAGHRIRAGDNAKEANTAIQELQAAIDNAAEKGIIMFCSASDNIAAGDTFPHKAQPNNIFGIGAATVQGQHDPQTENHTAVSYFFPYKHLIYFSRSLLSSTQHPVLGSRPLAVYE</sequence>
<reference evidence="3" key="2">
    <citation type="submission" date="2019-10" db="EMBL/GenBank/DDBJ databases">
        <authorList>
            <consortium name="NCBI Genome Project"/>
        </authorList>
    </citation>
    <scope>NUCLEOTIDE SEQUENCE</scope>
    <source>
        <strain evidence="3">NI907</strain>
    </source>
</reference>
<dbReference type="GO" id="GO:0004252">
    <property type="term" value="F:serine-type endopeptidase activity"/>
    <property type="evidence" value="ECO:0007669"/>
    <property type="project" value="InterPro"/>
</dbReference>
<dbReference type="KEGG" id="pgri:PgNI_10698"/>
<gene>
    <name evidence="3" type="ORF">PgNI_10698</name>
</gene>
<reference evidence="2 3" key="1">
    <citation type="journal article" date="2019" name="Mol. Biol. Evol.">
        <title>Blast fungal genomes show frequent chromosomal changes, gene gains and losses, and effector gene turnover.</title>
        <authorList>
            <person name="Gomez Luciano L.B."/>
            <person name="Jason Tsai I."/>
            <person name="Chuma I."/>
            <person name="Tosa Y."/>
            <person name="Chen Y.H."/>
            <person name="Li J.Y."/>
            <person name="Li M.Y."/>
            <person name="Jade Lu M.Y."/>
            <person name="Nakayashiki H."/>
            <person name="Li W.H."/>
        </authorList>
    </citation>
    <scope>NUCLEOTIDE SEQUENCE [LARGE SCALE GENOMIC DNA]</scope>
    <source>
        <strain evidence="2 3">NI907</strain>
    </source>
</reference>
<evidence type="ECO:0000313" key="2">
    <source>
        <dbReference type="Proteomes" id="UP000515153"/>
    </source>
</evidence>
<dbReference type="RefSeq" id="XP_030979950.1">
    <property type="nucleotide sequence ID" value="XM_031130671.1"/>
</dbReference>
<feature type="chain" id="PRO_5028470234" description="Peptidase S8/S53 domain-containing protein" evidence="1">
    <location>
        <begin position="20"/>
        <end position="160"/>
    </location>
</feature>
<accession>A0A6P8AYF6</accession>
<reference evidence="3" key="3">
    <citation type="submission" date="2025-08" db="UniProtKB">
        <authorList>
            <consortium name="RefSeq"/>
        </authorList>
    </citation>
    <scope>IDENTIFICATION</scope>
    <source>
        <strain evidence="3">NI907</strain>
    </source>
</reference>
<dbReference type="AlphaFoldDB" id="A0A6P8AYF6"/>
<protein>
    <recommendedName>
        <fullName evidence="4">Peptidase S8/S53 domain-containing protein</fullName>
    </recommendedName>
</protein>
<dbReference type="InterPro" id="IPR036852">
    <property type="entry name" value="Peptidase_S8/S53_dom_sf"/>
</dbReference>
<proteinExistence type="predicted"/>
<evidence type="ECO:0008006" key="4">
    <source>
        <dbReference type="Google" id="ProtNLM"/>
    </source>
</evidence>
<dbReference type="GO" id="GO:0006508">
    <property type="term" value="P:proteolysis"/>
    <property type="evidence" value="ECO:0007669"/>
    <property type="project" value="InterPro"/>
</dbReference>
<dbReference type="Gene3D" id="3.40.50.200">
    <property type="entry name" value="Peptidase S8/S53 domain"/>
    <property type="match status" value="1"/>
</dbReference>
<evidence type="ECO:0000256" key="1">
    <source>
        <dbReference type="SAM" id="SignalP"/>
    </source>
</evidence>
<dbReference type="Proteomes" id="UP000515153">
    <property type="component" value="Chromosome VII"/>
</dbReference>
<evidence type="ECO:0000313" key="3">
    <source>
        <dbReference type="RefSeq" id="XP_030979950.1"/>
    </source>
</evidence>
<keyword evidence="1" id="KW-0732">Signal</keyword>
<organism evidence="2 3">
    <name type="scientific">Pyricularia grisea</name>
    <name type="common">Crabgrass-specific blast fungus</name>
    <name type="synonym">Magnaporthe grisea</name>
    <dbReference type="NCBI Taxonomy" id="148305"/>
    <lineage>
        <taxon>Eukaryota</taxon>
        <taxon>Fungi</taxon>
        <taxon>Dikarya</taxon>
        <taxon>Ascomycota</taxon>
        <taxon>Pezizomycotina</taxon>
        <taxon>Sordariomycetes</taxon>
        <taxon>Sordariomycetidae</taxon>
        <taxon>Magnaporthales</taxon>
        <taxon>Pyriculariaceae</taxon>
        <taxon>Pyricularia</taxon>
    </lineage>
</organism>
<dbReference type="GeneID" id="41965577"/>
<feature type="signal peptide" evidence="1">
    <location>
        <begin position="1"/>
        <end position="19"/>
    </location>
</feature>
<keyword evidence="2" id="KW-1185">Reference proteome</keyword>
<name>A0A6P8AYF6_PYRGI</name>
<dbReference type="SUPFAM" id="SSF52743">
    <property type="entry name" value="Subtilisin-like"/>
    <property type="match status" value="1"/>
</dbReference>